<evidence type="ECO:0000313" key="2">
    <source>
        <dbReference type="Proteomes" id="UP000694888"/>
    </source>
</evidence>
<keyword evidence="1" id="KW-1133">Transmembrane helix</keyword>
<sequence length="81" mass="8576">MLISALDVIIWHGVASVLVPGFVLFHFTKLMKGIFGDIDGMPGVAKDWGAVAVSFGLLAFMSVPLDGLANTLLDSTIRTAE</sequence>
<keyword evidence="1" id="KW-0472">Membrane</keyword>
<gene>
    <name evidence="3" type="primary">LOC101853223</name>
</gene>
<feature type="transmembrane region" description="Helical" evidence="1">
    <location>
        <begin position="6"/>
        <end position="27"/>
    </location>
</feature>
<protein>
    <submittedName>
        <fullName evidence="3">Mitochondrial fission process protein 1-like</fullName>
    </submittedName>
</protein>
<proteinExistence type="predicted"/>
<organism evidence="2 3">
    <name type="scientific">Aplysia californica</name>
    <name type="common">California sea hare</name>
    <dbReference type="NCBI Taxonomy" id="6500"/>
    <lineage>
        <taxon>Eukaryota</taxon>
        <taxon>Metazoa</taxon>
        <taxon>Spiralia</taxon>
        <taxon>Lophotrochozoa</taxon>
        <taxon>Mollusca</taxon>
        <taxon>Gastropoda</taxon>
        <taxon>Heterobranchia</taxon>
        <taxon>Euthyneura</taxon>
        <taxon>Tectipleura</taxon>
        <taxon>Aplysiida</taxon>
        <taxon>Aplysioidea</taxon>
        <taxon>Aplysiidae</taxon>
        <taxon>Aplysia</taxon>
    </lineage>
</organism>
<keyword evidence="1" id="KW-0812">Transmembrane</keyword>
<dbReference type="GeneID" id="101853223"/>
<accession>A0ABM0JEY0</accession>
<feature type="transmembrane region" description="Helical" evidence="1">
    <location>
        <begin position="48"/>
        <end position="65"/>
    </location>
</feature>
<dbReference type="Proteomes" id="UP000694888">
    <property type="component" value="Unplaced"/>
</dbReference>
<dbReference type="RefSeq" id="XP_005092165.1">
    <property type="nucleotide sequence ID" value="XM_005092108.3"/>
</dbReference>
<keyword evidence="2" id="KW-1185">Reference proteome</keyword>
<reference evidence="3" key="1">
    <citation type="submission" date="2025-08" db="UniProtKB">
        <authorList>
            <consortium name="RefSeq"/>
        </authorList>
    </citation>
    <scope>IDENTIFICATION</scope>
</reference>
<name>A0ABM0JEY0_APLCA</name>
<evidence type="ECO:0000256" key="1">
    <source>
        <dbReference type="SAM" id="Phobius"/>
    </source>
</evidence>
<evidence type="ECO:0000313" key="3">
    <source>
        <dbReference type="RefSeq" id="XP_005092165.1"/>
    </source>
</evidence>